<sequence>MYSSEASSLFRNAYNSGNFAQALLQARRHFTWYALAHKAHTVPLLRANHDAGQELLDIDIGALTELLENIHLCYHHLGRGEEFLNVIDATTYVVNHERWIGKSAYMRGLWYVEYKNDEATAYQALKDINIGACNDADILALYLQVAPRQIAFTEYIGIINRIINSTPKESVRLQYRILKAIKYHLICQPEEGDKIFEEALSIFRSLPEDKKTLYGRFQFVHALELYGAAEGRTEVLQEGRAAVIELIKHADDQFSREYFSQLYKLLGDYEAALENSVGAEKAYTKSLKIFSADLTKIFLARAIKSSGDGERARKLLNSIDETSLKEPGRFDLAISWALLAATSLDRRDLDEAKKRLKFVKAHDPLFIQLRDRWMIDLLEAEAIPSRGSNTLRKLVHSLNRYVTLNPNFFGIGVNLNRIIDDVERKNES</sequence>
<organism evidence="1">
    <name type="scientific">Halomonas sp. RT37</name>
    <dbReference type="NCBI Taxonomy" id="2950872"/>
    <lineage>
        <taxon>Bacteria</taxon>
        <taxon>Pseudomonadati</taxon>
        <taxon>Pseudomonadota</taxon>
        <taxon>Gammaproteobacteria</taxon>
        <taxon>Oceanospirillales</taxon>
        <taxon>Halomonadaceae</taxon>
        <taxon>Halomonas</taxon>
    </lineage>
</organism>
<evidence type="ECO:0000313" key="1">
    <source>
        <dbReference type="EMBL" id="XBO72031.1"/>
    </source>
</evidence>
<dbReference type="EMBL" id="CP098827">
    <property type="protein sequence ID" value="XBO72031.1"/>
    <property type="molecule type" value="Genomic_DNA"/>
</dbReference>
<proteinExistence type="predicted"/>
<dbReference type="SUPFAM" id="SSF48452">
    <property type="entry name" value="TPR-like"/>
    <property type="match status" value="1"/>
</dbReference>
<accession>A0AAU7KKD4</accession>
<dbReference type="Gene3D" id="1.25.40.10">
    <property type="entry name" value="Tetratricopeptide repeat domain"/>
    <property type="match status" value="1"/>
</dbReference>
<evidence type="ECO:0008006" key="2">
    <source>
        <dbReference type="Google" id="ProtNLM"/>
    </source>
</evidence>
<dbReference type="AlphaFoldDB" id="A0AAU7KKD4"/>
<name>A0AAU7KKD4_9GAMM</name>
<protein>
    <recommendedName>
        <fullName evidence="2">Tetratricopeptide repeat protein</fullName>
    </recommendedName>
</protein>
<dbReference type="RefSeq" id="WP_348827663.1">
    <property type="nucleotide sequence ID" value="NZ_CP098827.1"/>
</dbReference>
<gene>
    <name evidence="1" type="ORF">NFG58_04790</name>
</gene>
<dbReference type="InterPro" id="IPR011990">
    <property type="entry name" value="TPR-like_helical_dom_sf"/>
</dbReference>
<reference evidence="1" key="1">
    <citation type="submission" date="2022-06" db="EMBL/GenBank/DDBJ databases">
        <title>A novel DMS-producing enzyme.</title>
        <authorList>
            <person name="Zhang Y."/>
        </authorList>
    </citation>
    <scope>NUCLEOTIDE SEQUENCE</scope>
    <source>
        <strain evidence="1">RT37</strain>
    </source>
</reference>